<dbReference type="OrthoDB" id="3800224at2759"/>
<feature type="transmembrane region" description="Helical" evidence="5">
    <location>
        <begin position="87"/>
        <end position="109"/>
    </location>
</feature>
<keyword evidence="5" id="KW-1133">Transmembrane helix</keyword>
<feature type="compositionally biased region" description="Low complexity" evidence="4">
    <location>
        <begin position="41"/>
        <end position="54"/>
    </location>
</feature>
<protein>
    <recommendedName>
        <fullName evidence="6">Epidermal growth factor receptor-like transmembrane-juxtamembrane segment domain-containing protein</fullName>
    </recommendedName>
</protein>
<keyword evidence="1" id="KW-0597">Phosphoprotein</keyword>
<reference evidence="7" key="1">
    <citation type="journal article" date="2020" name="Stud. Mycol.">
        <title>101 Dothideomycetes genomes: a test case for predicting lifestyles and emergence of pathogens.</title>
        <authorList>
            <person name="Haridas S."/>
            <person name="Albert R."/>
            <person name="Binder M."/>
            <person name="Bloem J."/>
            <person name="Labutti K."/>
            <person name="Salamov A."/>
            <person name="Andreopoulos B."/>
            <person name="Baker S."/>
            <person name="Barry K."/>
            <person name="Bills G."/>
            <person name="Bluhm B."/>
            <person name="Cannon C."/>
            <person name="Castanera R."/>
            <person name="Culley D."/>
            <person name="Daum C."/>
            <person name="Ezra D."/>
            <person name="Gonzalez J."/>
            <person name="Henrissat B."/>
            <person name="Kuo A."/>
            <person name="Liang C."/>
            <person name="Lipzen A."/>
            <person name="Lutzoni F."/>
            <person name="Magnuson J."/>
            <person name="Mondo S."/>
            <person name="Nolan M."/>
            <person name="Ohm R."/>
            <person name="Pangilinan J."/>
            <person name="Park H.-J."/>
            <person name="Ramirez L."/>
            <person name="Alfaro M."/>
            <person name="Sun H."/>
            <person name="Tritt A."/>
            <person name="Yoshinaga Y."/>
            <person name="Zwiers L.-H."/>
            <person name="Turgeon B."/>
            <person name="Goodwin S."/>
            <person name="Spatafora J."/>
            <person name="Crous P."/>
            <person name="Grigoriev I."/>
        </authorList>
    </citation>
    <scope>NUCLEOTIDE SEQUENCE</scope>
    <source>
        <strain evidence="7">CBS 107.79</strain>
    </source>
</reference>
<feature type="domain" description="Epidermal growth factor receptor-like transmembrane-juxtamembrane segment" evidence="6">
    <location>
        <begin position="88"/>
        <end position="115"/>
    </location>
</feature>
<keyword evidence="2" id="KW-0547">Nucleotide-binding</keyword>
<evidence type="ECO:0000256" key="5">
    <source>
        <dbReference type="SAM" id="Phobius"/>
    </source>
</evidence>
<gene>
    <name evidence="7" type="ORF">BU23DRAFT_145192</name>
</gene>
<keyword evidence="5" id="KW-0472">Membrane</keyword>
<proteinExistence type="predicted"/>
<evidence type="ECO:0000313" key="8">
    <source>
        <dbReference type="Proteomes" id="UP000800036"/>
    </source>
</evidence>
<feature type="region of interest" description="Disordered" evidence="4">
    <location>
        <begin position="41"/>
        <end position="77"/>
    </location>
</feature>
<evidence type="ECO:0000259" key="6">
    <source>
        <dbReference type="Pfam" id="PF21314"/>
    </source>
</evidence>
<dbReference type="InterPro" id="IPR049328">
    <property type="entry name" value="TM_ErbB1"/>
</dbReference>
<dbReference type="Proteomes" id="UP000800036">
    <property type="component" value="Unassembled WGS sequence"/>
</dbReference>
<organism evidence="7 8">
    <name type="scientific">Bimuria novae-zelandiae CBS 107.79</name>
    <dbReference type="NCBI Taxonomy" id="1447943"/>
    <lineage>
        <taxon>Eukaryota</taxon>
        <taxon>Fungi</taxon>
        <taxon>Dikarya</taxon>
        <taxon>Ascomycota</taxon>
        <taxon>Pezizomycotina</taxon>
        <taxon>Dothideomycetes</taxon>
        <taxon>Pleosporomycetidae</taxon>
        <taxon>Pleosporales</taxon>
        <taxon>Massarineae</taxon>
        <taxon>Didymosphaeriaceae</taxon>
        <taxon>Bimuria</taxon>
    </lineage>
</organism>
<evidence type="ECO:0000256" key="4">
    <source>
        <dbReference type="SAM" id="MobiDB-lite"/>
    </source>
</evidence>
<dbReference type="AlphaFoldDB" id="A0A6A5VA59"/>
<evidence type="ECO:0000256" key="1">
    <source>
        <dbReference type="ARBA" id="ARBA00022553"/>
    </source>
</evidence>
<keyword evidence="8" id="KW-1185">Reference proteome</keyword>
<keyword evidence="5" id="KW-0812">Transmembrane</keyword>
<name>A0A6A5VA59_9PLEO</name>
<sequence>MVAEGTSSSCRAGGAAGSLSCSNNVLLPSLGTSETFSCRASASSPASTDASETALTTSPTESAIDNTTTGTPSATSEPTFSVSIGGAAGGVIGGLLGLAAIGLGIFFFMRRRKLKNLYHPPTTGYAPPTEHQNPLASPAPSYGTPYGGFEAKPAGVADGGYYPPTAYPQGPYDPHMSILAPSRPWQATA</sequence>
<dbReference type="Pfam" id="PF21314">
    <property type="entry name" value="TM_ErbB1"/>
    <property type="match status" value="1"/>
</dbReference>
<dbReference type="GO" id="GO:0005524">
    <property type="term" value="F:ATP binding"/>
    <property type="evidence" value="ECO:0007669"/>
    <property type="project" value="UniProtKB-KW"/>
</dbReference>
<evidence type="ECO:0000313" key="7">
    <source>
        <dbReference type="EMBL" id="KAF1972882.1"/>
    </source>
</evidence>
<feature type="compositionally biased region" description="Polar residues" evidence="4">
    <location>
        <begin position="55"/>
        <end position="77"/>
    </location>
</feature>
<accession>A0A6A5VA59</accession>
<dbReference type="EMBL" id="ML976684">
    <property type="protein sequence ID" value="KAF1972882.1"/>
    <property type="molecule type" value="Genomic_DNA"/>
</dbReference>
<evidence type="ECO:0000256" key="2">
    <source>
        <dbReference type="ARBA" id="ARBA00022741"/>
    </source>
</evidence>
<evidence type="ECO:0000256" key="3">
    <source>
        <dbReference type="ARBA" id="ARBA00022840"/>
    </source>
</evidence>
<keyword evidence="3" id="KW-0067">ATP-binding</keyword>